<dbReference type="AlphaFoldDB" id="A0A8H6HD43"/>
<sequence length="517" mass="57511">MSQCAATAASPRHRRLPPIRIAGPALRCLPSFVIRANIISTPSVPVHSNTEGPDSRLQVAESSHIPVKHRYNEPTRDDQTSLEIAFYKGKIANLHARAERAERSQKRMKAQLTKEKELRKDTAVELEETRNELLDMEERLDTMNQTLKRYQAEAERYRGWWLNEYYSVKVLARLVPRPAELSVAIVLQWHTSAQKLERSGFRGTAVVELGPIRMGCQSAVPGTDGRDGEAGRRRQRRAPIWRPILAYVLAAAAKKNGRRRRQLRAAVDDDHLTPSTVGLNGLYTRQEKQKSVPWCCLPVSDDHDNPVGTSALGNGSLLLLGAPHSDFGRSRPSYRSAMTADYPASQLQDLDPGMPPSTRSSTRKKAKARLVELPEPVIEDEVLHGAQVDQNSPASDTQAITIPVYACELCGKNYKQSWRLDTHQRSCGTNKRTFSDLLEETKVHWEAKKRRRVELATVGSAPVADETPSGALQIVDLSTPTVTQSPSESGPPRSANPIVSNSNTVRMTITTIVLCRH</sequence>
<dbReference type="InterPro" id="IPR013087">
    <property type="entry name" value="Znf_C2H2_type"/>
</dbReference>
<keyword evidence="1" id="KW-0863">Zinc-finger</keyword>
<reference evidence="5 6" key="1">
    <citation type="submission" date="2020-07" db="EMBL/GenBank/DDBJ databases">
        <title>Comparative genomics of pyrophilous fungi reveals a link between fire events and developmental genes.</title>
        <authorList>
            <consortium name="DOE Joint Genome Institute"/>
            <person name="Steindorff A.S."/>
            <person name="Carver A."/>
            <person name="Calhoun S."/>
            <person name="Stillman K."/>
            <person name="Liu H."/>
            <person name="Lipzen A."/>
            <person name="Pangilinan J."/>
            <person name="Labutti K."/>
            <person name="Bruns T.D."/>
            <person name="Grigoriev I.V."/>
        </authorList>
    </citation>
    <scope>NUCLEOTIDE SEQUENCE [LARGE SCALE GENOMIC DNA]</scope>
    <source>
        <strain evidence="5 6">CBS 144469</strain>
    </source>
</reference>
<feature type="coiled-coil region" evidence="2">
    <location>
        <begin position="84"/>
        <end position="153"/>
    </location>
</feature>
<feature type="compositionally biased region" description="Polar residues" evidence="3">
    <location>
        <begin position="479"/>
        <end position="488"/>
    </location>
</feature>
<evidence type="ECO:0000313" key="6">
    <source>
        <dbReference type="Proteomes" id="UP000521943"/>
    </source>
</evidence>
<keyword evidence="1" id="KW-0862">Zinc</keyword>
<evidence type="ECO:0000256" key="1">
    <source>
        <dbReference type="PROSITE-ProRule" id="PRU00042"/>
    </source>
</evidence>
<proteinExistence type="predicted"/>
<feature type="domain" description="C2H2-type" evidence="4">
    <location>
        <begin position="405"/>
        <end position="433"/>
    </location>
</feature>
<keyword evidence="2" id="KW-0175">Coiled coil</keyword>
<evidence type="ECO:0000256" key="2">
    <source>
        <dbReference type="SAM" id="Coils"/>
    </source>
</evidence>
<accession>A0A8H6HD43</accession>
<name>A0A8H6HD43_9AGAR</name>
<dbReference type="GO" id="GO:0008270">
    <property type="term" value="F:zinc ion binding"/>
    <property type="evidence" value="ECO:0007669"/>
    <property type="project" value="UniProtKB-KW"/>
</dbReference>
<gene>
    <name evidence="5" type="ORF">DFP72DRAFT_857819</name>
</gene>
<evidence type="ECO:0000313" key="5">
    <source>
        <dbReference type="EMBL" id="KAF6744220.1"/>
    </source>
</evidence>
<comment type="caution">
    <text evidence="5">The sequence shown here is derived from an EMBL/GenBank/DDBJ whole genome shotgun (WGS) entry which is preliminary data.</text>
</comment>
<dbReference type="Proteomes" id="UP000521943">
    <property type="component" value="Unassembled WGS sequence"/>
</dbReference>
<organism evidence="5 6">
    <name type="scientific">Ephemerocybe angulata</name>
    <dbReference type="NCBI Taxonomy" id="980116"/>
    <lineage>
        <taxon>Eukaryota</taxon>
        <taxon>Fungi</taxon>
        <taxon>Dikarya</taxon>
        <taxon>Basidiomycota</taxon>
        <taxon>Agaricomycotina</taxon>
        <taxon>Agaricomycetes</taxon>
        <taxon>Agaricomycetidae</taxon>
        <taxon>Agaricales</taxon>
        <taxon>Agaricineae</taxon>
        <taxon>Psathyrellaceae</taxon>
        <taxon>Ephemerocybe</taxon>
    </lineage>
</organism>
<dbReference type="PROSITE" id="PS50157">
    <property type="entry name" value="ZINC_FINGER_C2H2_2"/>
    <property type="match status" value="1"/>
</dbReference>
<feature type="region of interest" description="Disordered" evidence="3">
    <location>
        <begin position="479"/>
        <end position="500"/>
    </location>
</feature>
<feature type="region of interest" description="Disordered" evidence="3">
    <location>
        <begin position="345"/>
        <end position="365"/>
    </location>
</feature>
<evidence type="ECO:0000256" key="3">
    <source>
        <dbReference type="SAM" id="MobiDB-lite"/>
    </source>
</evidence>
<keyword evidence="6" id="KW-1185">Reference proteome</keyword>
<keyword evidence="1" id="KW-0479">Metal-binding</keyword>
<dbReference type="EMBL" id="JACGCI010000125">
    <property type="protein sequence ID" value="KAF6744220.1"/>
    <property type="molecule type" value="Genomic_DNA"/>
</dbReference>
<protein>
    <recommendedName>
        <fullName evidence="4">C2H2-type domain-containing protein</fullName>
    </recommendedName>
</protein>
<evidence type="ECO:0000259" key="4">
    <source>
        <dbReference type="PROSITE" id="PS50157"/>
    </source>
</evidence>